<dbReference type="SUPFAM" id="SSF53756">
    <property type="entry name" value="UDP-Glycosyltransferase/glycogen phosphorylase"/>
    <property type="match status" value="1"/>
</dbReference>
<reference evidence="4 5" key="1">
    <citation type="submission" date="2019-09" db="EMBL/GenBank/DDBJ databases">
        <authorList>
            <person name="Ou C."/>
        </authorList>
    </citation>
    <scope>NUCLEOTIDE SEQUENCE [LARGE SCALE GENOMIC DNA]</scope>
    <source>
        <strain evidence="4">S2</strain>
        <tissue evidence="4">Leaf</tissue>
    </source>
</reference>
<organism evidence="4 5">
    <name type="scientific">Pyrus ussuriensis x Pyrus communis</name>
    <dbReference type="NCBI Taxonomy" id="2448454"/>
    <lineage>
        <taxon>Eukaryota</taxon>
        <taxon>Viridiplantae</taxon>
        <taxon>Streptophyta</taxon>
        <taxon>Embryophyta</taxon>
        <taxon>Tracheophyta</taxon>
        <taxon>Spermatophyta</taxon>
        <taxon>Magnoliopsida</taxon>
        <taxon>eudicotyledons</taxon>
        <taxon>Gunneridae</taxon>
        <taxon>Pentapetalae</taxon>
        <taxon>rosids</taxon>
        <taxon>fabids</taxon>
        <taxon>Rosales</taxon>
        <taxon>Rosaceae</taxon>
        <taxon>Amygdaloideae</taxon>
        <taxon>Maleae</taxon>
        <taxon>Pyrus</taxon>
    </lineage>
</organism>
<reference evidence="4 5" key="3">
    <citation type="submission" date="2019-11" db="EMBL/GenBank/DDBJ databases">
        <title>A de novo genome assembly of a pear dwarfing rootstock.</title>
        <authorList>
            <person name="Wang F."/>
            <person name="Wang J."/>
            <person name="Li S."/>
            <person name="Zhang Y."/>
            <person name="Fang M."/>
            <person name="Ma L."/>
            <person name="Zhao Y."/>
            <person name="Jiang S."/>
        </authorList>
    </citation>
    <scope>NUCLEOTIDE SEQUENCE [LARGE SCALE GENOMIC DNA]</scope>
    <source>
        <strain evidence="4">S2</strain>
        <tissue evidence="4">Leaf</tissue>
    </source>
</reference>
<dbReference type="GO" id="GO:0035251">
    <property type="term" value="F:UDP-glucosyltransferase activity"/>
    <property type="evidence" value="ECO:0007669"/>
    <property type="project" value="InterPro"/>
</dbReference>
<gene>
    <name evidence="4" type="ORF">D8674_001622</name>
</gene>
<keyword evidence="3 4" id="KW-0808">Transferase</keyword>
<proteinExistence type="inferred from homology"/>
<comment type="similarity">
    <text evidence="1">Belongs to the UDP-glycosyltransferase family.</text>
</comment>
<dbReference type="PANTHER" id="PTHR48048:SF30">
    <property type="entry name" value="GLYCOSYLTRANSFERASE"/>
    <property type="match status" value="1"/>
</dbReference>
<dbReference type="InterPro" id="IPR050481">
    <property type="entry name" value="UDP-glycosyltransf_plant"/>
</dbReference>
<keyword evidence="2" id="KW-0328">Glycosyltransferase</keyword>
<dbReference type="EMBL" id="SMOL01000768">
    <property type="protein sequence ID" value="KAB2598702.1"/>
    <property type="molecule type" value="Genomic_DNA"/>
</dbReference>
<evidence type="ECO:0000256" key="3">
    <source>
        <dbReference type="ARBA" id="ARBA00022679"/>
    </source>
</evidence>
<comment type="caution">
    <text evidence="4">The sequence shown here is derived from an EMBL/GenBank/DDBJ whole genome shotgun (WGS) entry which is preliminary data.</text>
</comment>
<dbReference type="Gene3D" id="3.40.50.2000">
    <property type="entry name" value="Glycogen Phosphorylase B"/>
    <property type="match status" value="1"/>
</dbReference>
<keyword evidence="5" id="KW-1185">Reference proteome</keyword>
<dbReference type="Pfam" id="PF00201">
    <property type="entry name" value="UDPGT"/>
    <property type="match status" value="1"/>
</dbReference>
<dbReference type="InterPro" id="IPR002213">
    <property type="entry name" value="UDP_glucos_trans"/>
</dbReference>
<evidence type="ECO:0000313" key="4">
    <source>
        <dbReference type="EMBL" id="KAB2598702.1"/>
    </source>
</evidence>
<name>A0A5N5FBS6_9ROSA</name>
<sequence>MGVFSTEQLVLWVVRNPTQNDQPERSLDEILPNGFLERTKDRGLVVWKWAPQMDVLSHDSVGWFVTHCGWNSVLELLSAGVPMAGWPLYAEQEMTRVFFWMR</sequence>
<evidence type="ECO:0000313" key="5">
    <source>
        <dbReference type="Proteomes" id="UP000327157"/>
    </source>
</evidence>
<dbReference type="AlphaFoldDB" id="A0A5N5FBS6"/>
<accession>A0A5N5FBS6</accession>
<evidence type="ECO:0000256" key="1">
    <source>
        <dbReference type="ARBA" id="ARBA00009995"/>
    </source>
</evidence>
<protein>
    <submittedName>
        <fullName evidence="4">Anthocyanidin 5,3-O-glucosyltransferase-like</fullName>
    </submittedName>
</protein>
<reference evidence="5" key="2">
    <citation type="submission" date="2019-10" db="EMBL/GenBank/DDBJ databases">
        <title>A de novo genome assembly of a pear dwarfing rootstock.</title>
        <authorList>
            <person name="Wang F."/>
            <person name="Wang J."/>
            <person name="Li S."/>
            <person name="Zhang Y."/>
            <person name="Fang M."/>
            <person name="Ma L."/>
            <person name="Zhao Y."/>
            <person name="Jiang S."/>
        </authorList>
    </citation>
    <scope>NUCLEOTIDE SEQUENCE [LARGE SCALE GENOMIC DNA]</scope>
</reference>
<dbReference type="OrthoDB" id="1187069at2759"/>
<dbReference type="Proteomes" id="UP000327157">
    <property type="component" value="Chromosome 1"/>
</dbReference>
<evidence type="ECO:0000256" key="2">
    <source>
        <dbReference type="ARBA" id="ARBA00022676"/>
    </source>
</evidence>
<dbReference type="PANTHER" id="PTHR48048">
    <property type="entry name" value="GLYCOSYLTRANSFERASE"/>
    <property type="match status" value="1"/>
</dbReference>